<dbReference type="PANTHER" id="PTHR31403">
    <property type="entry name" value="PHOSPHOLIPASE A1-IBETA2, CHLOROPLASTIC"/>
    <property type="match status" value="1"/>
</dbReference>
<dbReference type="OMA" id="GGHEWET"/>
<proteinExistence type="inferred from homology"/>
<dbReference type="Proteomes" id="UP000596660">
    <property type="component" value="Unplaced"/>
</dbReference>
<evidence type="ECO:0000256" key="3">
    <source>
        <dbReference type="ARBA" id="ARBA00022528"/>
    </source>
</evidence>
<evidence type="ECO:0000256" key="7">
    <source>
        <dbReference type="ARBA" id="ARBA00022963"/>
    </source>
</evidence>
<evidence type="ECO:0000313" key="11">
    <source>
        <dbReference type="Proteomes" id="UP000596660"/>
    </source>
</evidence>
<dbReference type="GO" id="GO:0009507">
    <property type="term" value="C:chloroplast"/>
    <property type="evidence" value="ECO:0007669"/>
    <property type="project" value="UniProtKB-SubCell"/>
</dbReference>
<evidence type="ECO:0000256" key="8">
    <source>
        <dbReference type="ARBA" id="ARBA00023098"/>
    </source>
</evidence>
<dbReference type="PANTHER" id="PTHR31403:SF54">
    <property type="entry name" value="PHOSPHOLIPASE A(1) DAD1, CHLOROPLASTIC"/>
    <property type="match status" value="1"/>
</dbReference>
<dbReference type="InterPro" id="IPR002921">
    <property type="entry name" value="Fungal_lipase-type"/>
</dbReference>
<evidence type="ECO:0000256" key="4">
    <source>
        <dbReference type="ARBA" id="ARBA00022640"/>
    </source>
</evidence>
<dbReference type="AlphaFoldDB" id="A0A803NEZ4"/>
<evidence type="ECO:0000256" key="2">
    <source>
        <dbReference type="ARBA" id="ARBA00010701"/>
    </source>
</evidence>
<dbReference type="GO" id="GO:0008970">
    <property type="term" value="F:phospholipase A1 activity"/>
    <property type="evidence" value="ECO:0007669"/>
    <property type="project" value="UniProtKB-ARBA"/>
</dbReference>
<protein>
    <recommendedName>
        <fullName evidence="9">Fungal lipase-type domain-containing protein</fullName>
    </recommendedName>
</protein>
<evidence type="ECO:0000256" key="5">
    <source>
        <dbReference type="ARBA" id="ARBA00022801"/>
    </source>
</evidence>
<keyword evidence="4" id="KW-0934">Plastid</keyword>
<keyword evidence="6" id="KW-0809">Transit peptide</keyword>
<dbReference type="SMR" id="A0A803NEZ4"/>
<dbReference type="InterPro" id="IPR029058">
    <property type="entry name" value="AB_hydrolase_fold"/>
</dbReference>
<keyword evidence="3" id="KW-0150">Chloroplast</keyword>
<keyword evidence="8" id="KW-0443">Lipid metabolism</keyword>
<organism evidence="10 11">
    <name type="scientific">Chenopodium quinoa</name>
    <name type="common">Quinoa</name>
    <dbReference type="NCBI Taxonomy" id="63459"/>
    <lineage>
        <taxon>Eukaryota</taxon>
        <taxon>Viridiplantae</taxon>
        <taxon>Streptophyta</taxon>
        <taxon>Embryophyta</taxon>
        <taxon>Tracheophyta</taxon>
        <taxon>Spermatophyta</taxon>
        <taxon>Magnoliopsida</taxon>
        <taxon>eudicotyledons</taxon>
        <taxon>Gunneridae</taxon>
        <taxon>Pentapetalae</taxon>
        <taxon>Caryophyllales</taxon>
        <taxon>Chenopodiaceae</taxon>
        <taxon>Chenopodioideae</taxon>
        <taxon>Atripliceae</taxon>
        <taxon>Chenopodium</taxon>
    </lineage>
</organism>
<comment type="subcellular location">
    <subcellularLocation>
        <location evidence="1">Plastid</location>
        <location evidence="1">Chloroplast</location>
    </subcellularLocation>
</comment>
<dbReference type="GO" id="GO:0016042">
    <property type="term" value="P:lipid catabolic process"/>
    <property type="evidence" value="ECO:0007669"/>
    <property type="project" value="UniProtKB-KW"/>
</dbReference>
<keyword evidence="5" id="KW-0378">Hydrolase</keyword>
<feature type="domain" description="Fungal lipase-type" evidence="9">
    <location>
        <begin position="6"/>
        <end position="54"/>
    </location>
</feature>
<dbReference type="EnsemblPlants" id="AUR62044699-RA">
    <property type="protein sequence ID" value="AUR62044699-RA:cds"/>
    <property type="gene ID" value="AUR62044699"/>
</dbReference>
<evidence type="ECO:0000313" key="10">
    <source>
        <dbReference type="EnsemblPlants" id="AUR62044699-RA:cds"/>
    </source>
</evidence>
<name>A0A803NEZ4_CHEQI</name>
<evidence type="ECO:0000256" key="6">
    <source>
        <dbReference type="ARBA" id="ARBA00022946"/>
    </source>
</evidence>
<dbReference type="Gene3D" id="3.40.50.1820">
    <property type="entry name" value="alpha/beta hydrolase"/>
    <property type="match status" value="1"/>
</dbReference>
<dbReference type="Gramene" id="AUR62044699-RA">
    <property type="protein sequence ID" value="AUR62044699-RA:cds"/>
    <property type="gene ID" value="AUR62044699"/>
</dbReference>
<sequence>MEVSRILELYQDKQPLSITITGHSLGAALATLAAYDIKTTFDRAPLLTVISFGGHEWETKASVPCRQTRDENPKGGQSK</sequence>
<accession>A0A803NEZ4</accession>
<comment type="similarity">
    <text evidence="2">Belongs to the AB hydrolase superfamily. Lipase family.</text>
</comment>
<keyword evidence="7" id="KW-0442">Lipid degradation</keyword>
<dbReference type="GO" id="GO:0047714">
    <property type="term" value="F:galactolipase activity"/>
    <property type="evidence" value="ECO:0007669"/>
    <property type="project" value="UniProtKB-ARBA"/>
</dbReference>
<reference evidence="10" key="2">
    <citation type="submission" date="2021-03" db="UniProtKB">
        <authorList>
            <consortium name="EnsemblPlants"/>
        </authorList>
    </citation>
    <scope>IDENTIFICATION</scope>
</reference>
<evidence type="ECO:0000256" key="1">
    <source>
        <dbReference type="ARBA" id="ARBA00004229"/>
    </source>
</evidence>
<evidence type="ECO:0000259" key="9">
    <source>
        <dbReference type="Pfam" id="PF01764"/>
    </source>
</evidence>
<reference evidence="10" key="1">
    <citation type="journal article" date="2017" name="Nature">
        <title>The genome of Chenopodium quinoa.</title>
        <authorList>
            <person name="Jarvis D.E."/>
            <person name="Ho Y.S."/>
            <person name="Lightfoot D.J."/>
            <person name="Schmoeckel S.M."/>
            <person name="Li B."/>
            <person name="Borm T.J.A."/>
            <person name="Ohyanagi H."/>
            <person name="Mineta K."/>
            <person name="Michell C.T."/>
            <person name="Saber N."/>
            <person name="Kharbatia N.M."/>
            <person name="Rupper R.R."/>
            <person name="Sharp A.R."/>
            <person name="Dally N."/>
            <person name="Boughton B.A."/>
            <person name="Woo Y.H."/>
            <person name="Gao G."/>
            <person name="Schijlen E.G.W.M."/>
            <person name="Guo X."/>
            <person name="Momin A.A."/>
            <person name="Negrao S."/>
            <person name="Al-Babili S."/>
            <person name="Gehring C."/>
            <person name="Roessner U."/>
            <person name="Jung C."/>
            <person name="Murphy K."/>
            <person name="Arold S.T."/>
            <person name="Gojobori T."/>
            <person name="van der Linden C.G."/>
            <person name="van Loo E.N."/>
            <person name="Jellen E.N."/>
            <person name="Maughan P.J."/>
            <person name="Tester M."/>
        </authorList>
    </citation>
    <scope>NUCLEOTIDE SEQUENCE [LARGE SCALE GENOMIC DNA]</scope>
    <source>
        <strain evidence="10">cv. PI 614886</strain>
    </source>
</reference>
<dbReference type="Pfam" id="PF01764">
    <property type="entry name" value="Lipase_3"/>
    <property type="match status" value="1"/>
</dbReference>
<keyword evidence="11" id="KW-1185">Reference proteome</keyword>
<dbReference type="SUPFAM" id="SSF53474">
    <property type="entry name" value="alpha/beta-Hydrolases"/>
    <property type="match status" value="1"/>
</dbReference>